<evidence type="ECO:0000256" key="3">
    <source>
        <dbReference type="ARBA" id="ARBA00004406"/>
    </source>
</evidence>
<evidence type="ECO:0000256" key="13">
    <source>
        <dbReference type="PIRSR" id="PIRSR602401-1"/>
    </source>
</evidence>
<accession>A0AAV8XSS4</accession>
<evidence type="ECO:0000313" key="15">
    <source>
        <dbReference type="EMBL" id="KAJ8941638.1"/>
    </source>
</evidence>
<dbReference type="Gene3D" id="1.10.630.10">
    <property type="entry name" value="Cytochrome P450"/>
    <property type="match status" value="2"/>
</dbReference>
<dbReference type="InterPro" id="IPR050476">
    <property type="entry name" value="Insect_CytP450_Detox"/>
</dbReference>
<dbReference type="GO" id="GO:0005506">
    <property type="term" value="F:iron ion binding"/>
    <property type="evidence" value="ECO:0007669"/>
    <property type="project" value="InterPro"/>
</dbReference>
<dbReference type="CDD" id="cd11056">
    <property type="entry name" value="CYP6-like"/>
    <property type="match status" value="1"/>
</dbReference>
<dbReference type="FunFam" id="1.10.630.10:FF:000042">
    <property type="entry name" value="Cytochrome P450"/>
    <property type="match status" value="1"/>
</dbReference>
<comment type="caution">
    <text evidence="15">The sequence shown here is derived from an EMBL/GenBank/DDBJ whole genome shotgun (WGS) entry which is preliminary data.</text>
</comment>
<feature type="binding site" description="axial binding residue" evidence="13">
    <location>
        <position position="668"/>
    </location>
    <ligand>
        <name>heme</name>
        <dbReference type="ChEBI" id="CHEBI:30413"/>
    </ligand>
    <ligandPart>
        <name>Fe</name>
        <dbReference type="ChEBI" id="CHEBI:18248"/>
    </ligandPart>
</feature>
<dbReference type="InterPro" id="IPR036396">
    <property type="entry name" value="Cyt_P450_sf"/>
</dbReference>
<comment type="cofactor">
    <cofactor evidence="1 13">
        <name>heme</name>
        <dbReference type="ChEBI" id="CHEBI:30413"/>
    </cofactor>
</comment>
<keyword evidence="5 13" id="KW-0349">Heme</keyword>
<name>A0AAV8XSS4_9CUCU</name>
<dbReference type="GO" id="GO:0016705">
    <property type="term" value="F:oxidoreductase activity, acting on paired donors, with incorporation or reduction of molecular oxygen"/>
    <property type="evidence" value="ECO:0007669"/>
    <property type="project" value="InterPro"/>
</dbReference>
<keyword evidence="9" id="KW-0560">Oxidoreductase</keyword>
<evidence type="ECO:0000256" key="10">
    <source>
        <dbReference type="ARBA" id="ARBA00023004"/>
    </source>
</evidence>
<keyword evidence="14" id="KW-1133">Transmembrane helix</keyword>
<evidence type="ECO:0000256" key="1">
    <source>
        <dbReference type="ARBA" id="ARBA00001971"/>
    </source>
</evidence>
<dbReference type="PANTHER" id="PTHR24292:SF100">
    <property type="entry name" value="CYTOCHROME P450 6A16, ISOFORM B-RELATED"/>
    <property type="match status" value="1"/>
</dbReference>
<proteinExistence type="inferred from homology"/>
<dbReference type="GO" id="GO:0020037">
    <property type="term" value="F:heme binding"/>
    <property type="evidence" value="ECO:0007669"/>
    <property type="project" value="InterPro"/>
</dbReference>
<dbReference type="AlphaFoldDB" id="A0AAV8XSS4"/>
<dbReference type="PANTHER" id="PTHR24292">
    <property type="entry name" value="CYTOCHROME P450"/>
    <property type="match status" value="1"/>
</dbReference>
<evidence type="ECO:0000256" key="2">
    <source>
        <dbReference type="ARBA" id="ARBA00004174"/>
    </source>
</evidence>
<evidence type="ECO:0000256" key="14">
    <source>
        <dbReference type="SAM" id="Phobius"/>
    </source>
</evidence>
<evidence type="ECO:0000256" key="9">
    <source>
        <dbReference type="ARBA" id="ARBA00023002"/>
    </source>
</evidence>
<dbReference type="PRINTS" id="PR00463">
    <property type="entry name" value="EP450I"/>
</dbReference>
<comment type="similarity">
    <text evidence="4">Belongs to the cytochrome P450 family.</text>
</comment>
<dbReference type="PROSITE" id="PS00086">
    <property type="entry name" value="CYTOCHROME_P450"/>
    <property type="match status" value="1"/>
</dbReference>
<keyword evidence="14" id="KW-0812">Transmembrane</keyword>
<organism evidence="15 16">
    <name type="scientific">Aromia moschata</name>
    <dbReference type="NCBI Taxonomy" id="1265417"/>
    <lineage>
        <taxon>Eukaryota</taxon>
        <taxon>Metazoa</taxon>
        <taxon>Ecdysozoa</taxon>
        <taxon>Arthropoda</taxon>
        <taxon>Hexapoda</taxon>
        <taxon>Insecta</taxon>
        <taxon>Pterygota</taxon>
        <taxon>Neoptera</taxon>
        <taxon>Endopterygota</taxon>
        <taxon>Coleoptera</taxon>
        <taxon>Polyphaga</taxon>
        <taxon>Cucujiformia</taxon>
        <taxon>Chrysomeloidea</taxon>
        <taxon>Cerambycidae</taxon>
        <taxon>Cerambycinae</taxon>
        <taxon>Callichromatini</taxon>
        <taxon>Aromia</taxon>
    </lineage>
</organism>
<evidence type="ECO:0000256" key="11">
    <source>
        <dbReference type="ARBA" id="ARBA00023033"/>
    </source>
</evidence>
<keyword evidence="7" id="KW-0256">Endoplasmic reticulum</keyword>
<dbReference type="GO" id="GO:0004497">
    <property type="term" value="F:monooxygenase activity"/>
    <property type="evidence" value="ECO:0007669"/>
    <property type="project" value="UniProtKB-KW"/>
</dbReference>
<evidence type="ECO:0000256" key="8">
    <source>
        <dbReference type="ARBA" id="ARBA00022848"/>
    </source>
</evidence>
<evidence type="ECO:0008006" key="17">
    <source>
        <dbReference type="Google" id="ProtNLM"/>
    </source>
</evidence>
<dbReference type="InterPro" id="IPR002401">
    <property type="entry name" value="Cyt_P450_E_grp-I"/>
</dbReference>
<evidence type="ECO:0000256" key="5">
    <source>
        <dbReference type="ARBA" id="ARBA00022617"/>
    </source>
</evidence>
<evidence type="ECO:0000256" key="7">
    <source>
        <dbReference type="ARBA" id="ARBA00022824"/>
    </source>
</evidence>
<evidence type="ECO:0000256" key="12">
    <source>
        <dbReference type="ARBA" id="ARBA00023136"/>
    </source>
</evidence>
<keyword evidence="16" id="KW-1185">Reference proteome</keyword>
<dbReference type="SUPFAM" id="SSF48264">
    <property type="entry name" value="Cytochrome P450"/>
    <property type="match status" value="2"/>
</dbReference>
<sequence>MYATLDFVYFETSSTTMIYAMYELDVNQDDQENLREEIRNVLEKHDNNIIYEAVMEMTFLDKIINIPQKSGHETLRLHPPIAGTQRISNKPYPVPGTNFVLEPVIKMDPQKYPDPERFNPERFSEEKRLKDHLQRSYHLEMVRGHAYCIGQRFGVMRSKVGLIRMIKNFRVTLNGKTKTPIEEDPMTNLTSVKGGVWLNVARIENDVEVVRMADTINTIWGLLTIFLGICIYILWFFRKSFNYWKHRGVDFLEPTIPFGNAADLYMKRCTFGELFSNFYLQLKERGCKHGGAYFFWKPVYIPVDPDIIKKILISDFENFPNHGLYISEKNDPLSGHIFNMEGAKWRNFRAKMPANFTTAKMRKMFLIMERLTKQFNRNLKGLAESGVAFDIKNETTRFTTDVITACAFGTESNTMQNKNEELLKEGRYFFDYQWNLYKNTAVMMVPRKILQMLKFRIMPKSLEKFFMGMCRTIVDYRKNKDIQRGDITDSLMRLMEKDQHEHDFSGKYAMEPLNFGEFSAQMLVFFAAGFETSSSTQSFAVYELARNRECQAKLREEINRVLEKHGNNVTYDAVMEMKYLENVIDETLRLYPVFPILPRHCLNDYKVPGTDFTLEKDTLVMITNMGIQRDPEYYPNPDQFDPERFSDEYRSARPFVSHVPFGEGPRICVGKRFGLLQTNLGLITMVRNYDIYLNEEKTTPGFKFEPKELILRKTGNIWVNLRRISS</sequence>
<dbReference type="EMBL" id="JAPWTK010000359">
    <property type="protein sequence ID" value="KAJ8941638.1"/>
    <property type="molecule type" value="Genomic_DNA"/>
</dbReference>
<dbReference type="Pfam" id="PF00067">
    <property type="entry name" value="p450"/>
    <property type="match status" value="2"/>
</dbReference>
<reference evidence="15" key="1">
    <citation type="journal article" date="2023" name="Insect Mol. Biol.">
        <title>Genome sequencing provides insights into the evolution of gene families encoding plant cell wall-degrading enzymes in longhorned beetles.</title>
        <authorList>
            <person name="Shin N.R."/>
            <person name="Okamura Y."/>
            <person name="Kirsch R."/>
            <person name="Pauchet Y."/>
        </authorList>
    </citation>
    <scope>NUCLEOTIDE SEQUENCE</scope>
    <source>
        <strain evidence="15">AMC_N1</strain>
    </source>
</reference>
<dbReference type="Proteomes" id="UP001162162">
    <property type="component" value="Unassembled WGS sequence"/>
</dbReference>
<evidence type="ECO:0000256" key="6">
    <source>
        <dbReference type="ARBA" id="ARBA00022723"/>
    </source>
</evidence>
<evidence type="ECO:0000313" key="16">
    <source>
        <dbReference type="Proteomes" id="UP001162162"/>
    </source>
</evidence>
<evidence type="ECO:0000256" key="4">
    <source>
        <dbReference type="ARBA" id="ARBA00010617"/>
    </source>
</evidence>
<dbReference type="InterPro" id="IPR001128">
    <property type="entry name" value="Cyt_P450"/>
</dbReference>
<dbReference type="PRINTS" id="PR00385">
    <property type="entry name" value="P450"/>
</dbReference>
<keyword evidence="11" id="KW-0503">Monooxygenase</keyword>
<keyword evidence="10 13" id="KW-0408">Iron</keyword>
<comment type="subcellular location">
    <subcellularLocation>
        <location evidence="3">Endoplasmic reticulum membrane</location>
        <topology evidence="3">Peripheral membrane protein</topology>
    </subcellularLocation>
    <subcellularLocation>
        <location evidence="2">Microsome membrane</location>
        <topology evidence="2">Peripheral membrane protein</topology>
    </subcellularLocation>
</comment>
<gene>
    <name evidence="15" type="ORF">NQ318_010664</name>
</gene>
<dbReference type="InterPro" id="IPR017972">
    <property type="entry name" value="Cyt_P450_CS"/>
</dbReference>
<keyword evidence="12 14" id="KW-0472">Membrane</keyword>
<keyword evidence="6 13" id="KW-0479">Metal-binding</keyword>
<keyword evidence="8" id="KW-0492">Microsome</keyword>
<feature type="transmembrane region" description="Helical" evidence="14">
    <location>
        <begin position="219"/>
        <end position="237"/>
    </location>
</feature>
<dbReference type="GO" id="GO:0005789">
    <property type="term" value="C:endoplasmic reticulum membrane"/>
    <property type="evidence" value="ECO:0007669"/>
    <property type="project" value="UniProtKB-SubCell"/>
</dbReference>
<protein>
    <recommendedName>
        <fullName evidence="17">Cytochrome P450</fullName>
    </recommendedName>
</protein>